<dbReference type="PANTHER" id="PTHR30053:SF12">
    <property type="entry name" value="ELONGATION FACTOR P (EF-P) FAMILY PROTEIN"/>
    <property type="match status" value="1"/>
</dbReference>
<dbReference type="HAMAP" id="MF_00141">
    <property type="entry name" value="EF_P"/>
    <property type="match status" value="1"/>
</dbReference>
<dbReference type="Gene3D" id="2.30.30.30">
    <property type="match status" value="1"/>
</dbReference>
<evidence type="ECO:0000313" key="12">
    <source>
        <dbReference type="EMBL" id="PIS40524.1"/>
    </source>
</evidence>
<dbReference type="SUPFAM" id="SSF50249">
    <property type="entry name" value="Nucleic acid-binding proteins"/>
    <property type="match status" value="2"/>
</dbReference>
<dbReference type="InterPro" id="IPR013852">
    <property type="entry name" value="Transl_elong_P/YeiP_CS"/>
</dbReference>
<sequence length="189" mass="21488">MSMLTMNDLRIGVAITHENEPYVVIWSDFMRTAMRKPVMRTKLRNLISGRILELTFKPGDKIPEADLARSKASYLYAQNNQHYFMDQTSYDQFFLSADQLGDQVKYLKEGLEVDVLNFENRPVTIQLPKKVGYLIKESPDAVKGDTTNNASKTAVLENGLEIKVPMFIKQGEKIIVKTDTGEYSARASE</sequence>
<dbReference type="NCBIfam" id="TIGR00038">
    <property type="entry name" value="efp"/>
    <property type="match status" value="1"/>
</dbReference>
<evidence type="ECO:0000256" key="2">
    <source>
        <dbReference type="ARBA" id="ARBA00004815"/>
    </source>
</evidence>
<evidence type="ECO:0000256" key="4">
    <source>
        <dbReference type="ARBA" id="ARBA00022490"/>
    </source>
</evidence>
<dbReference type="UniPathway" id="UPA00345"/>
<evidence type="ECO:0000256" key="7">
    <source>
        <dbReference type="HAMAP-Rule" id="MF_00141"/>
    </source>
</evidence>
<dbReference type="CDD" id="cd04470">
    <property type="entry name" value="S1_EF-P_repeat_1"/>
    <property type="match status" value="1"/>
</dbReference>
<evidence type="ECO:0000256" key="1">
    <source>
        <dbReference type="ARBA" id="ARBA00004496"/>
    </source>
</evidence>
<dbReference type="InterPro" id="IPR015365">
    <property type="entry name" value="Elong-fact-P_C"/>
</dbReference>
<dbReference type="InterPro" id="IPR013185">
    <property type="entry name" value="Transl_elong_KOW-like"/>
</dbReference>
<evidence type="ECO:0000256" key="5">
    <source>
        <dbReference type="ARBA" id="ARBA00022768"/>
    </source>
</evidence>
<dbReference type="EMBL" id="PEXW01000064">
    <property type="protein sequence ID" value="PIS40524.1"/>
    <property type="molecule type" value="Genomic_DNA"/>
</dbReference>
<evidence type="ECO:0000256" key="8">
    <source>
        <dbReference type="NCBIfam" id="TIGR00038"/>
    </source>
</evidence>
<dbReference type="Gene3D" id="2.40.50.140">
    <property type="entry name" value="Nucleic acid-binding proteins"/>
    <property type="match status" value="2"/>
</dbReference>
<dbReference type="InterPro" id="IPR020599">
    <property type="entry name" value="Transl_elong_fac_P/YeiP"/>
</dbReference>
<accession>A0A2H0YPV1</accession>
<dbReference type="PROSITE" id="PS01275">
    <property type="entry name" value="EFP"/>
    <property type="match status" value="1"/>
</dbReference>
<protein>
    <recommendedName>
        <fullName evidence="7 8">Elongation factor P</fullName>
        <shortName evidence="7">EF-P</shortName>
    </recommendedName>
</protein>
<evidence type="ECO:0000256" key="9">
    <source>
        <dbReference type="RuleBase" id="RU004389"/>
    </source>
</evidence>
<dbReference type="InterPro" id="IPR012340">
    <property type="entry name" value="NA-bd_OB-fold"/>
</dbReference>
<dbReference type="SMART" id="SM01185">
    <property type="entry name" value="EFP"/>
    <property type="match status" value="1"/>
</dbReference>
<proteinExistence type="inferred from homology"/>
<dbReference type="FunFam" id="2.40.50.140:FF:000009">
    <property type="entry name" value="Elongation factor P"/>
    <property type="match status" value="1"/>
</dbReference>
<comment type="similarity">
    <text evidence="3 7 9">Belongs to the elongation factor P family.</text>
</comment>
<dbReference type="SMART" id="SM00841">
    <property type="entry name" value="Elong-fact-P_C"/>
    <property type="match status" value="1"/>
</dbReference>
<keyword evidence="4 7" id="KW-0963">Cytoplasm</keyword>
<organism evidence="12 13">
    <name type="scientific">Candidatus Kerfeldbacteria bacterium CG08_land_8_20_14_0_20_43_14</name>
    <dbReference type="NCBI Taxonomy" id="2014246"/>
    <lineage>
        <taxon>Bacteria</taxon>
        <taxon>Candidatus Kerfeldiibacteriota</taxon>
    </lineage>
</organism>
<evidence type="ECO:0000259" key="10">
    <source>
        <dbReference type="SMART" id="SM00841"/>
    </source>
</evidence>
<dbReference type="InterPro" id="IPR014722">
    <property type="entry name" value="Rib_uL2_dom2"/>
</dbReference>
<dbReference type="PANTHER" id="PTHR30053">
    <property type="entry name" value="ELONGATION FACTOR P"/>
    <property type="match status" value="1"/>
</dbReference>
<dbReference type="AlphaFoldDB" id="A0A2H0YPV1"/>
<reference evidence="13" key="1">
    <citation type="submission" date="2017-09" db="EMBL/GenBank/DDBJ databases">
        <title>Depth-based differentiation of microbial function through sediment-hosted aquifers and enrichment of novel symbionts in the deep terrestrial subsurface.</title>
        <authorList>
            <person name="Probst A.J."/>
            <person name="Ladd B."/>
            <person name="Jarett J.K."/>
            <person name="Geller-Mcgrath D.E."/>
            <person name="Sieber C.M.K."/>
            <person name="Emerson J.B."/>
            <person name="Anantharaman K."/>
            <person name="Thomas B.C."/>
            <person name="Malmstrom R."/>
            <person name="Stieglmeier M."/>
            <person name="Klingl A."/>
            <person name="Woyke T."/>
            <person name="Ryan C.M."/>
            <person name="Banfield J.F."/>
        </authorList>
    </citation>
    <scope>NUCLEOTIDE SEQUENCE [LARGE SCALE GENOMIC DNA]</scope>
</reference>
<dbReference type="InterPro" id="IPR001059">
    <property type="entry name" value="Transl_elong_P/YeiP_cen"/>
</dbReference>
<dbReference type="Pfam" id="PF09285">
    <property type="entry name" value="Elong-fact-P_C"/>
    <property type="match status" value="1"/>
</dbReference>
<comment type="function">
    <text evidence="7">Involved in peptide bond synthesis. Stimulates efficient translation and peptide-bond synthesis on native or reconstituted 70S ribosomes in vitro. Probably functions indirectly by altering the affinity of the ribosome for aminoacyl-tRNA, thus increasing their reactivity as acceptors for peptidyl transferase.</text>
</comment>
<dbReference type="Proteomes" id="UP000236845">
    <property type="component" value="Unassembled WGS sequence"/>
</dbReference>
<dbReference type="InterPro" id="IPR008991">
    <property type="entry name" value="Translation_prot_SH3-like_sf"/>
</dbReference>
<keyword evidence="5 7" id="KW-0251">Elongation factor</keyword>
<dbReference type="Pfam" id="PF01132">
    <property type="entry name" value="EFP"/>
    <property type="match status" value="1"/>
</dbReference>
<feature type="domain" description="Translation elongation factor P/YeiP central" evidence="11">
    <location>
        <begin position="69"/>
        <end position="123"/>
    </location>
</feature>
<dbReference type="PIRSF" id="PIRSF005901">
    <property type="entry name" value="EF-P"/>
    <property type="match status" value="1"/>
</dbReference>
<evidence type="ECO:0000256" key="6">
    <source>
        <dbReference type="ARBA" id="ARBA00022917"/>
    </source>
</evidence>
<comment type="caution">
    <text evidence="12">The sequence shown here is derived from an EMBL/GenBank/DDBJ whole genome shotgun (WGS) entry which is preliminary data.</text>
</comment>
<dbReference type="GO" id="GO:0043043">
    <property type="term" value="P:peptide biosynthetic process"/>
    <property type="evidence" value="ECO:0007669"/>
    <property type="project" value="InterPro"/>
</dbReference>
<comment type="subcellular location">
    <subcellularLocation>
        <location evidence="1 7">Cytoplasm</location>
    </subcellularLocation>
</comment>
<dbReference type="GO" id="GO:0005829">
    <property type="term" value="C:cytosol"/>
    <property type="evidence" value="ECO:0007669"/>
    <property type="project" value="UniProtKB-ARBA"/>
</dbReference>
<dbReference type="InterPro" id="IPR011768">
    <property type="entry name" value="Transl_elongation_fac_P"/>
</dbReference>
<dbReference type="FunFam" id="2.40.50.140:FF:000004">
    <property type="entry name" value="Elongation factor P"/>
    <property type="match status" value="1"/>
</dbReference>
<dbReference type="CDD" id="cd05794">
    <property type="entry name" value="S1_EF-P_repeat_2"/>
    <property type="match status" value="1"/>
</dbReference>
<comment type="pathway">
    <text evidence="2 7">Protein biosynthesis; polypeptide chain elongation.</text>
</comment>
<dbReference type="SUPFAM" id="SSF50104">
    <property type="entry name" value="Translation proteins SH3-like domain"/>
    <property type="match status" value="1"/>
</dbReference>
<gene>
    <name evidence="7 12" type="primary">efp</name>
    <name evidence="12" type="ORF">COT26_02830</name>
</gene>
<dbReference type="NCBIfam" id="NF001810">
    <property type="entry name" value="PRK00529.1"/>
    <property type="match status" value="1"/>
</dbReference>
<name>A0A2H0YPV1_9BACT</name>
<feature type="domain" description="Elongation factor P C-terminal" evidence="10">
    <location>
        <begin position="131"/>
        <end position="186"/>
    </location>
</feature>
<evidence type="ECO:0000313" key="13">
    <source>
        <dbReference type="Proteomes" id="UP000236845"/>
    </source>
</evidence>
<evidence type="ECO:0000259" key="11">
    <source>
        <dbReference type="SMART" id="SM01185"/>
    </source>
</evidence>
<evidence type="ECO:0000256" key="3">
    <source>
        <dbReference type="ARBA" id="ARBA00009479"/>
    </source>
</evidence>
<dbReference type="GO" id="GO:0003746">
    <property type="term" value="F:translation elongation factor activity"/>
    <property type="evidence" value="ECO:0007669"/>
    <property type="project" value="UniProtKB-UniRule"/>
</dbReference>
<keyword evidence="6 7" id="KW-0648">Protein biosynthesis</keyword>
<dbReference type="Pfam" id="PF08207">
    <property type="entry name" value="EFP_N"/>
    <property type="match status" value="1"/>
</dbReference>